<feature type="domain" description="PLD phosphodiesterase" evidence="1">
    <location>
        <begin position="400"/>
        <end position="427"/>
    </location>
</feature>
<dbReference type="AlphaFoldDB" id="A0AAN7TIL3"/>
<dbReference type="PANTHER" id="PTHR21248">
    <property type="entry name" value="CARDIOLIPIN SYNTHASE"/>
    <property type="match status" value="1"/>
</dbReference>
<dbReference type="InterPro" id="IPR025202">
    <property type="entry name" value="PLD-like_dom"/>
</dbReference>
<sequence>MNGTQDSAAAAQLDDLEESVISRLLNAPDVTQAPHVRPETLVSLANVHVVAFGTGHQIYQSIILPAIEKAQDEVILVTCFWAASPTLNDLNHSLRKLSARAVQDGRKIRVRICFSSSSLWQKLCQTSSLSGRTWKPSTWRVGLDLPSPEEVPGLDMAIKSVFQLPFSIMHPKFVVVDRRVVFLPSCNVSWEEWFEGCVSLGGEVVQLFVRSWLEFWAEVEDREVLLTGSHGDLQHLGGASRLSTSLLSTSDLEPHMVHSMFLPSPHHRFNLPWLTSDRPPPTPLNIYLLTLVARAEKNIYLQTPNLTMIPFITALLEALDRGVDVTIITSRNLMVLEQLVTAGTTTTRCVQRMMRSHERLARNDERKSANLEAGLLQPRRGRLVIKYYEPRAETSPYPSEPKQSHLKLTMVDDKIAIFGSGNMDRASWHTSQELGVAFTSPRVVGEVSRCLGAAMQGRSVVCYDSLTETVR</sequence>
<feature type="domain" description="PLD phosphodiesterase" evidence="1">
    <location>
        <begin position="165"/>
        <end position="192"/>
    </location>
</feature>
<evidence type="ECO:0000313" key="3">
    <source>
        <dbReference type="Proteomes" id="UP001310890"/>
    </source>
</evidence>
<dbReference type="EMBL" id="JAVRRL010000006">
    <property type="protein sequence ID" value="KAK5117027.1"/>
    <property type="molecule type" value="Genomic_DNA"/>
</dbReference>
<dbReference type="SUPFAM" id="SSF56024">
    <property type="entry name" value="Phospholipase D/nuclease"/>
    <property type="match status" value="2"/>
</dbReference>
<dbReference type="GO" id="GO:0030572">
    <property type="term" value="F:phosphatidyltransferase activity"/>
    <property type="evidence" value="ECO:0007669"/>
    <property type="project" value="UniProtKB-ARBA"/>
</dbReference>
<accession>A0AAN7TIL3</accession>
<evidence type="ECO:0000313" key="2">
    <source>
        <dbReference type="EMBL" id="KAK5117027.1"/>
    </source>
</evidence>
<organism evidence="2 3">
    <name type="scientific">Meristemomyces frigidus</name>
    <dbReference type="NCBI Taxonomy" id="1508187"/>
    <lineage>
        <taxon>Eukaryota</taxon>
        <taxon>Fungi</taxon>
        <taxon>Dikarya</taxon>
        <taxon>Ascomycota</taxon>
        <taxon>Pezizomycotina</taxon>
        <taxon>Dothideomycetes</taxon>
        <taxon>Dothideomycetidae</taxon>
        <taxon>Mycosphaerellales</taxon>
        <taxon>Teratosphaeriaceae</taxon>
        <taxon>Meristemomyces</taxon>
    </lineage>
</organism>
<dbReference type="Gene3D" id="3.30.870.10">
    <property type="entry name" value="Endonuclease Chain A"/>
    <property type="match status" value="2"/>
</dbReference>
<name>A0AAN7TIL3_9PEZI</name>
<dbReference type="SMART" id="SM00155">
    <property type="entry name" value="PLDc"/>
    <property type="match status" value="2"/>
</dbReference>
<protein>
    <recommendedName>
        <fullName evidence="1">PLD phosphodiesterase domain-containing protein</fullName>
    </recommendedName>
</protein>
<dbReference type="Proteomes" id="UP001310890">
    <property type="component" value="Unassembled WGS sequence"/>
</dbReference>
<gene>
    <name evidence="2" type="ORF">LTR62_006748</name>
</gene>
<dbReference type="CDD" id="cd00138">
    <property type="entry name" value="PLDc_SF"/>
    <property type="match status" value="1"/>
</dbReference>
<comment type="caution">
    <text evidence="2">The sequence shown here is derived from an EMBL/GenBank/DDBJ whole genome shotgun (WGS) entry which is preliminary data.</text>
</comment>
<proteinExistence type="predicted"/>
<dbReference type="PANTHER" id="PTHR21248:SF11">
    <property type="entry name" value="PLD PHOSPHODIESTERASE DOMAIN-CONTAINING PROTEIN"/>
    <property type="match status" value="1"/>
</dbReference>
<dbReference type="PROSITE" id="PS50035">
    <property type="entry name" value="PLD"/>
    <property type="match status" value="2"/>
</dbReference>
<reference evidence="2" key="1">
    <citation type="submission" date="2023-08" db="EMBL/GenBank/DDBJ databases">
        <title>Black Yeasts Isolated from many extreme environments.</title>
        <authorList>
            <person name="Coleine C."/>
            <person name="Stajich J.E."/>
            <person name="Selbmann L."/>
        </authorList>
    </citation>
    <scope>NUCLEOTIDE SEQUENCE</scope>
    <source>
        <strain evidence="2">CCFEE 5401</strain>
    </source>
</reference>
<dbReference type="InterPro" id="IPR001736">
    <property type="entry name" value="PLipase_D/transphosphatidylase"/>
</dbReference>
<dbReference type="GO" id="GO:0032049">
    <property type="term" value="P:cardiolipin biosynthetic process"/>
    <property type="evidence" value="ECO:0007669"/>
    <property type="project" value="UniProtKB-ARBA"/>
</dbReference>
<dbReference type="Pfam" id="PF13091">
    <property type="entry name" value="PLDc_2"/>
    <property type="match status" value="1"/>
</dbReference>
<evidence type="ECO:0000259" key="1">
    <source>
        <dbReference type="PROSITE" id="PS50035"/>
    </source>
</evidence>